<protein>
    <recommendedName>
        <fullName evidence="2">HTH tetR-type domain-containing protein</fullName>
    </recommendedName>
</protein>
<proteinExistence type="predicted"/>
<evidence type="ECO:0000259" key="2">
    <source>
        <dbReference type="PROSITE" id="PS50977"/>
    </source>
</evidence>
<comment type="caution">
    <text evidence="3">The sequence shown here is derived from an EMBL/GenBank/DDBJ whole genome shotgun (WGS) entry which is preliminary data.</text>
</comment>
<feature type="domain" description="HTH tetR-type" evidence="2">
    <location>
        <begin position="1"/>
        <end position="54"/>
    </location>
</feature>
<keyword evidence="1" id="KW-0238">DNA-binding</keyword>
<organism evidence="3">
    <name type="scientific">marine sediment metagenome</name>
    <dbReference type="NCBI Taxonomy" id="412755"/>
    <lineage>
        <taxon>unclassified sequences</taxon>
        <taxon>metagenomes</taxon>
        <taxon>ecological metagenomes</taxon>
    </lineage>
</organism>
<dbReference type="EMBL" id="BARS01009009">
    <property type="protein sequence ID" value="GAF68822.1"/>
    <property type="molecule type" value="Genomic_DNA"/>
</dbReference>
<dbReference type="GO" id="GO:0003700">
    <property type="term" value="F:DNA-binding transcription factor activity"/>
    <property type="evidence" value="ECO:0007669"/>
    <property type="project" value="TreeGrafter"/>
</dbReference>
<dbReference type="AlphaFoldDB" id="X0RYJ1"/>
<dbReference type="InterPro" id="IPR001647">
    <property type="entry name" value="HTH_TetR"/>
</dbReference>
<dbReference type="GO" id="GO:0000976">
    <property type="term" value="F:transcription cis-regulatory region binding"/>
    <property type="evidence" value="ECO:0007669"/>
    <property type="project" value="TreeGrafter"/>
</dbReference>
<dbReference type="PANTHER" id="PTHR30055">
    <property type="entry name" value="HTH-TYPE TRANSCRIPTIONAL REGULATOR RUTR"/>
    <property type="match status" value="1"/>
</dbReference>
<dbReference type="PANTHER" id="PTHR30055:SF239">
    <property type="entry name" value="TRANSCRIPTIONAL REGULATORY PROTEIN"/>
    <property type="match status" value="1"/>
</dbReference>
<evidence type="ECO:0000256" key="1">
    <source>
        <dbReference type="ARBA" id="ARBA00023125"/>
    </source>
</evidence>
<dbReference type="InterPro" id="IPR009057">
    <property type="entry name" value="Homeodomain-like_sf"/>
</dbReference>
<dbReference type="Pfam" id="PF00440">
    <property type="entry name" value="TetR_N"/>
    <property type="match status" value="1"/>
</dbReference>
<name>X0RYJ1_9ZZZZ</name>
<dbReference type="SUPFAM" id="SSF46689">
    <property type="entry name" value="Homeodomain-like"/>
    <property type="match status" value="1"/>
</dbReference>
<gene>
    <name evidence="3" type="ORF">S01H1_17051</name>
</gene>
<accession>X0RYJ1</accession>
<reference evidence="3" key="1">
    <citation type="journal article" date="2014" name="Front. Microbiol.">
        <title>High frequency of phylogenetically diverse reductive dehalogenase-homologous genes in deep subseafloor sedimentary metagenomes.</title>
        <authorList>
            <person name="Kawai M."/>
            <person name="Futagami T."/>
            <person name="Toyoda A."/>
            <person name="Takaki Y."/>
            <person name="Nishi S."/>
            <person name="Hori S."/>
            <person name="Arai W."/>
            <person name="Tsubouchi T."/>
            <person name="Morono Y."/>
            <person name="Uchiyama I."/>
            <person name="Ito T."/>
            <person name="Fujiyama A."/>
            <person name="Inagaki F."/>
            <person name="Takami H."/>
        </authorList>
    </citation>
    <scope>NUCLEOTIDE SEQUENCE</scope>
    <source>
        <strain evidence="3">Expedition CK06-06</strain>
    </source>
</reference>
<evidence type="ECO:0000313" key="3">
    <source>
        <dbReference type="EMBL" id="GAF68822.1"/>
    </source>
</evidence>
<dbReference type="InterPro" id="IPR050109">
    <property type="entry name" value="HTH-type_TetR-like_transc_reg"/>
</dbReference>
<dbReference type="PROSITE" id="PS50977">
    <property type="entry name" value="HTH_TETR_2"/>
    <property type="match status" value="1"/>
</dbReference>
<dbReference type="Gene3D" id="1.10.357.10">
    <property type="entry name" value="Tetracycline Repressor, domain 2"/>
    <property type="match status" value="1"/>
</dbReference>
<feature type="non-terminal residue" evidence="3">
    <location>
        <position position="1"/>
    </location>
</feature>
<sequence length="193" mass="21918">LDAARAALIEGGVERVKVDALAKKLGVTGGSFYWHFRDRAELLGALVEHWREANTSPWFAAVARAADDPLAQFEAVVEMWIDEIAFSPAYDSAVRDWARISPEVEAAVREVDARRIELLAGIFRGFGYAKPQAFVRARITYFHQVGYYAMRIIETPAQRRRLKPLYYEGLLGAEVMRRHPLQTPSARRRISRS</sequence>